<dbReference type="Proteomes" id="UP000219252">
    <property type="component" value="Unassembled WGS sequence"/>
</dbReference>
<dbReference type="Gene3D" id="1.10.3210.10">
    <property type="entry name" value="Hypothetical protein af1432"/>
    <property type="match status" value="1"/>
</dbReference>
<proteinExistence type="predicted"/>
<dbReference type="PROSITE" id="PS51832">
    <property type="entry name" value="HD_GYP"/>
    <property type="match status" value="1"/>
</dbReference>
<dbReference type="InterPro" id="IPR006675">
    <property type="entry name" value="HDIG_dom"/>
</dbReference>
<dbReference type="GO" id="GO:0016740">
    <property type="term" value="F:transferase activity"/>
    <property type="evidence" value="ECO:0007669"/>
    <property type="project" value="UniProtKB-KW"/>
</dbReference>
<dbReference type="CDD" id="cd00077">
    <property type="entry name" value="HDc"/>
    <property type="match status" value="1"/>
</dbReference>
<dbReference type="NCBIfam" id="TIGR00277">
    <property type="entry name" value="HDIG"/>
    <property type="match status" value="1"/>
</dbReference>
<organism evidence="2 3">
    <name type="scientific">Ureibacillus acetophenoni</name>
    <dbReference type="NCBI Taxonomy" id="614649"/>
    <lineage>
        <taxon>Bacteria</taxon>
        <taxon>Bacillati</taxon>
        <taxon>Bacillota</taxon>
        <taxon>Bacilli</taxon>
        <taxon>Bacillales</taxon>
        <taxon>Caryophanaceae</taxon>
        <taxon>Ureibacillus</taxon>
    </lineage>
</organism>
<dbReference type="AlphaFoldDB" id="A0A285UGX0"/>
<dbReference type="SUPFAM" id="SSF109604">
    <property type="entry name" value="HD-domain/PDEase-like"/>
    <property type="match status" value="1"/>
</dbReference>
<dbReference type="RefSeq" id="WP_097150013.1">
    <property type="nucleotide sequence ID" value="NZ_OBQC01000009.1"/>
</dbReference>
<reference evidence="3" key="1">
    <citation type="submission" date="2017-08" db="EMBL/GenBank/DDBJ databases">
        <authorList>
            <person name="Varghese N."/>
            <person name="Submissions S."/>
        </authorList>
    </citation>
    <scope>NUCLEOTIDE SEQUENCE [LARGE SCALE GENOMIC DNA]</scope>
    <source>
        <strain evidence="3">JC23</strain>
    </source>
</reference>
<dbReference type="SMART" id="SM00471">
    <property type="entry name" value="HDc"/>
    <property type="match status" value="1"/>
</dbReference>
<evidence type="ECO:0000313" key="3">
    <source>
        <dbReference type="Proteomes" id="UP000219252"/>
    </source>
</evidence>
<dbReference type="PANTHER" id="PTHR43155:SF2">
    <property type="entry name" value="CYCLIC DI-GMP PHOSPHODIESTERASE PA4108"/>
    <property type="match status" value="1"/>
</dbReference>
<evidence type="ECO:0000313" key="2">
    <source>
        <dbReference type="EMBL" id="SOC41130.1"/>
    </source>
</evidence>
<name>A0A285UGX0_9BACL</name>
<accession>A0A285UGX0</accession>
<keyword evidence="2" id="KW-0808">Transferase</keyword>
<protein>
    <submittedName>
        <fullName evidence="2">Putative nucleotidyltransferase with HDIG domain</fullName>
    </submittedName>
</protein>
<gene>
    <name evidence="2" type="ORF">SAMN05877842_109103</name>
</gene>
<dbReference type="InterPro" id="IPR037522">
    <property type="entry name" value="HD_GYP_dom"/>
</dbReference>
<sequence>MRLISLEVLQPGMVIAKTIWNEAYRPLLQKDVVVSQGIIERLKQLNIKYVYIDDKISNGIEVHESIPIEVRMAAIKKITESFHKLKGVEGKKASYVLDQQSGEIGKLIDGLLESILKSTEMLTILTDSYIYDEYLYQHSFQVTLYSLAIAKELGLTYDEMKLIGTGAILHDVGKIQIPSTVLFKPGRLTDEEFELIKQHTTFGFDILRNLHSISLLVAHCAFQHHERLDGSGYPRGLTEKDIHPYAKIIAVADVFDAITSDRVYRDRMLPAQGIEIIESGSGKIFDSKVVEAFKRSVVHYPNGTIVLLSDGRRGVVAKQNLQDAAHPVIRIFEENNEILRSTYILNLEEHLHIAIEKIETDYLAHAE</sequence>
<dbReference type="EMBL" id="OBQC01000009">
    <property type="protein sequence ID" value="SOC41130.1"/>
    <property type="molecule type" value="Genomic_DNA"/>
</dbReference>
<dbReference type="OrthoDB" id="9759601at2"/>
<evidence type="ECO:0000259" key="1">
    <source>
        <dbReference type="PROSITE" id="PS51832"/>
    </source>
</evidence>
<keyword evidence="3" id="KW-1185">Reference proteome</keyword>
<dbReference type="InterPro" id="IPR003607">
    <property type="entry name" value="HD/PDEase_dom"/>
</dbReference>
<feature type="domain" description="HD-GYP" evidence="1">
    <location>
        <begin position="113"/>
        <end position="309"/>
    </location>
</feature>
<dbReference type="PANTHER" id="PTHR43155">
    <property type="entry name" value="CYCLIC DI-GMP PHOSPHODIESTERASE PA4108-RELATED"/>
    <property type="match status" value="1"/>
</dbReference>
<dbReference type="Pfam" id="PF13487">
    <property type="entry name" value="HD_5"/>
    <property type="match status" value="1"/>
</dbReference>